<feature type="domain" description="Sortilin N-terminal" evidence="8">
    <location>
        <begin position="101"/>
        <end position="225"/>
    </location>
</feature>
<dbReference type="InterPro" id="IPR015943">
    <property type="entry name" value="WD40/YVTN_repeat-like_dom_sf"/>
</dbReference>
<keyword evidence="5" id="KW-0326">Glycosidase</keyword>
<comment type="similarity">
    <text evidence="7">Belongs to the glycosyl hydrolase 74 family.</text>
</comment>
<dbReference type="GO" id="GO:0016798">
    <property type="term" value="F:hydrolase activity, acting on glycosyl bonds"/>
    <property type="evidence" value="ECO:0007669"/>
    <property type="project" value="UniProtKB-KW"/>
</dbReference>
<gene>
    <name evidence="9" type="ORF">LCGC14_2419100</name>
</gene>
<dbReference type="CDD" id="cd15482">
    <property type="entry name" value="Sialidase_non-viral"/>
    <property type="match status" value="1"/>
</dbReference>
<feature type="non-terminal residue" evidence="9">
    <location>
        <position position="504"/>
    </location>
</feature>
<name>A0A0F9EJJ1_9ZZZZ</name>
<evidence type="ECO:0000256" key="7">
    <source>
        <dbReference type="ARBA" id="ARBA00037986"/>
    </source>
</evidence>
<dbReference type="GO" id="GO:0010411">
    <property type="term" value="P:xyloglucan metabolic process"/>
    <property type="evidence" value="ECO:0007669"/>
    <property type="project" value="TreeGrafter"/>
</dbReference>
<keyword evidence="2" id="KW-0677">Repeat</keyword>
<keyword evidence="4" id="KW-0119">Carbohydrate metabolism</keyword>
<dbReference type="InterPro" id="IPR031778">
    <property type="entry name" value="Sortilin_N"/>
</dbReference>
<dbReference type="PANTHER" id="PTHR43739">
    <property type="entry name" value="XYLOGLUCANASE (EUROFUNG)"/>
    <property type="match status" value="1"/>
</dbReference>
<dbReference type="SUPFAM" id="SSF50939">
    <property type="entry name" value="Sialidases"/>
    <property type="match status" value="2"/>
</dbReference>
<dbReference type="PANTHER" id="PTHR43739:SF2">
    <property type="entry name" value="OLIGOXYLOGLUCAN-REDUCING END-SPECIFIC XYLOGLUCANASE-RELATED"/>
    <property type="match status" value="1"/>
</dbReference>
<evidence type="ECO:0000256" key="1">
    <source>
        <dbReference type="ARBA" id="ARBA00022729"/>
    </source>
</evidence>
<keyword evidence="6" id="KW-0624">Polysaccharide degradation</keyword>
<comment type="caution">
    <text evidence="9">The sequence shown here is derived from an EMBL/GenBank/DDBJ whole genome shotgun (WGS) entry which is preliminary data.</text>
</comment>
<dbReference type="AlphaFoldDB" id="A0A0F9EJJ1"/>
<dbReference type="EMBL" id="LAZR01036733">
    <property type="protein sequence ID" value="KKL24063.1"/>
    <property type="molecule type" value="Genomic_DNA"/>
</dbReference>
<dbReference type="Pfam" id="PF15902">
    <property type="entry name" value="Sortilin-Vps10"/>
    <property type="match status" value="1"/>
</dbReference>
<protein>
    <recommendedName>
        <fullName evidence="8">Sortilin N-terminal domain-containing protein</fullName>
    </recommendedName>
</protein>
<dbReference type="InterPro" id="IPR036278">
    <property type="entry name" value="Sialidase_sf"/>
</dbReference>
<proteinExistence type="inferred from homology"/>
<evidence type="ECO:0000256" key="6">
    <source>
        <dbReference type="ARBA" id="ARBA00023326"/>
    </source>
</evidence>
<organism evidence="9">
    <name type="scientific">marine sediment metagenome</name>
    <dbReference type="NCBI Taxonomy" id="412755"/>
    <lineage>
        <taxon>unclassified sequences</taxon>
        <taxon>metagenomes</taxon>
        <taxon>ecological metagenomes</taxon>
    </lineage>
</organism>
<keyword evidence="1" id="KW-0732">Signal</keyword>
<evidence type="ECO:0000313" key="9">
    <source>
        <dbReference type="EMBL" id="KKL24063.1"/>
    </source>
</evidence>
<evidence type="ECO:0000256" key="4">
    <source>
        <dbReference type="ARBA" id="ARBA00023277"/>
    </source>
</evidence>
<keyword evidence="3" id="KW-0378">Hydrolase</keyword>
<accession>A0A0F9EJJ1</accession>
<reference evidence="9" key="1">
    <citation type="journal article" date="2015" name="Nature">
        <title>Complex archaea that bridge the gap between prokaryotes and eukaryotes.</title>
        <authorList>
            <person name="Spang A."/>
            <person name="Saw J.H."/>
            <person name="Jorgensen S.L."/>
            <person name="Zaremba-Niedzwiedzka K."/>
            <person name="Martijn J."/>
            <person name="Lind A.E."/>
            <person name="van Eijk R."/>
            <person name="Schleper C."/>
            <person name="Guy L."/>
            <person name="Ettema T.J."/>
        </authorList>
    </citation>
    <scope>NUCLEOTIDE SEQUENCE</scope>
</reference>
<evidence type="ECO:0000256" key="5">
    <source>
        <dbReference type="ARBA" id="ARBA00023295"/>
    </source>
</evidence>
<evidence type="ECO:0000256" key="2">
    <source>
        <dbReference type="ARBA" id="ARBA00022737"/>
    </source>
</evidence>
<evidence type="ECO:0000256" key="3">
    <source>
        <dbReference type="ARBA" id="ARBA00022801"/>
    </source>
</evidence>
<dbReference type="Gene3D" id="2.130.10.10">
    <property type="entry name" value="YVTN repeat-like/Quinoprotein amine dehydrogenase"/>
    <property type="match status" value="3"/>
</dbReference>
<dbReference type="GO" id="GO:0000272">
    <property type="term" value="P:polysaccharide catabolic process"/>
    <property type="evidence" value="ECO:0007669"/>
    <property type="project" value="UniProtKB-KW"/>
</dbReference>
<evidence type="ECO:0000259" key="8">
    <source>
        <dbReference type="Pfam" id="PF15902"/>
    </source>
</evidence>
<dbReference type="InterPro" id="IPR052025">
    <property type="entry name" value="Xyloglucanase_GH74"/>
</dbReference>
<sequence length="504" mass="56229">MKFKLNLHERLIFLSLLPKQNDFSTMKILRKVSQDVGFTDEEYKYYNIKPVENGRISFDVIKAQEEKDFDIGEIAVHPHNPDIVLVSVLGHFWSKNENRGVFRTNDGGESWKQVLYNDDQTGANDIVISPSDPDILYASMWENNPGVSGPNSGVYRSSDGGKTWSARNIGLPQGYGTGRMGLAVSYTNPDKAYVLVDNRSNENDDAAEVYKTLDGGLHWERTHQEDLKIFSVIGWYFTDIYVSPANDDEIFALGVRLAHSADGGKTFAIMGGDVAHITPSAAHGLHLDHCELWIHPGNPDHLALGNDGGLYISYDRGKSWMHYNNIPAGEFYDITLDHQTPYQIYGGVQDDATVYGPPEEWNPAFPDRWKYLWIDAWNGGDGCVTQVDPEDPNTVYFSAQNGAARRLNMAIDSSTSIRPELPEEYGDSLRFNFVTPYFISAHHSKTLYHAGNFVFKSTDRGDHWELISGDLSLSSVETKKSTAAGALAESPLQPGLLYLGTDRG</sequence>